<reference evidence="1 2" key="1">
    <citation type="submission" date="2024-02" db="EMBL/GenBank/DDBJ databases">
        <title>A draft genome for the cacao thread blight pathogen Marasmius crinis-equi.</title>
        <authorList>
            <person name="Cohen S.P."/>
            <person name="Baruah I.K."/>
            <person name="Amoako-Attah I."/>
            <person name="Bukari Y."/>
            <person name="Meinhardt L.W."/>
            <person name="Bailey B.A."/>
        </authorList>
    </citation>
    <scope>NUCLEOTIDE SEQUENCE [LARGE SCALE GENOMIC DNA]</scope>
    <source>
        <strain evidence="1 2">GH-76</strain>
    </source>
</reference>
<accession>A0ABR3EZM1</accession>
<evidence type="ECO:0000313" key="2">
    <source>
        <dbReference type="Proteomes" id="UP001465976"/>
    </source>
</evidence>
<proteinExistence type="predicted"/>
<dbReference type="Proteomes" id="UP001465976">
    <property type="component" value="Unassembled WGS sequence"/>
</dbReference>
<keyword evidence="2" id="KW-1185">Reference proteome</keyword>
<organism evidence="1 2">
    <name type="scientific">Marasmius crinis-equi</name>
    <dbReference type="NCBI Taxonomy" id="585013"/>
    <lineage>
        <taxon>Eukaryota</taxon>
        <taxon>Fungi</taxon>
        <taxon>Dikarya</taxon>
        <taxon>Basidiomycota</taxon>
        <taxon>Agaricomycotina</taxon>
        <taxon>Agaricomycetes</taxon>
        <taxon>Agaricomycetidae</taxon>
        <taxon>Agaricales</taxon>
        <taxon>Marasmiineae</taxon>
        <taxon>Marasmiaceae</taxon>
        <taxon>Marasmius</taxon>
    </lineage>
</organism>
<evidence type="ECO:0008006" key="3">
    <source>
        <dbReference type="Google" id="ProtNLM"/>
    </source>
</evidence>
<sequence>VCSRWRRIVCAAPGLWTSFHVNLYKIERNVVPVIGLYISRSGKHPLQVCLADIRNEYQESSSDHSDGEREGGHVEAKIGKDGLAAAFLLLDNIGWFEKLEVDMDAGISDLLDRWDKPEDGASFCRLRALRIRDQSGIDTMTDVNHPLWIRLRGAPKLTLLHNLGYHILSLESHRLSSLMLLLEMTF</sequence>
<protein>
    <recommendedName>
        <fullName evidence="3">F-box domain-containing protein</fullName>
    </recommendedName>
</protein>
<gene>
    <name evidence="1" type="ORF">V5O48_013598</name>
</gene>
<feature type="non-terminal residue" evidence="1">
    <location>
        <position position="1"/>
    </location>
</feature>
<evidence type="ECO:0000313" key="1">
    <source>
        <dbReference type="EMBL" id="KAL0568391.1"/>
    </source>
</evidence>
<name>A0ABR3EZM1_9AGAR</name>
<dbReference type="EMBL" id="JBAHYK010001353">
    <property type="protein sequence ID" value="KAL0568391.1"/>
    <property type="molecule type" value="Genomic_DNA"/>
</dbReference>
<comment type="caution">
    <text evidence="1">The sequence shown here is derived from an EMBL/GenBank/DDBJ whole genome shotgun (WGS) entry which is preliminary data.</text>
</comment>